<evidence type="ECO:0000313" key="2">
    <source>
        <dbReference type="EMBL" id="MCV9884255.1"/>
    </source>
</evidence>
<sequence>MTLQIRRMNEGDIEQVQLVAKSSWHSTYKGIIPDHIQESFVNTAYSYEMLMKRLTETLFLVAEQEDNIIGFANFTPLKDEKKVELGAIYLYEEYQGNGIGTELLKMGLEELQYLKKMYVNVEKDNQSAVSFYKSKGFMIETEYDDVFDGHTLKTVRMMLEK</sequence>
<dbReference type="SUPFAM" id="SSF55729">
    <property type="entry name" value="Acyl-CoA N-acyltransferases (Nat)"/>
    <property type="match status" value="1"/>
</dbReference>
<dbReference type="CDD" id="cd04301">
    <property type="entry name" value="NAT_SF"/>
    <property type="match status" value="1"/>
</dbReference>
<protein>
    <submittedName>
        <fullName evidence="2">GNAT family N-acetyltransferase</fullName>
    </submittedName>
</protein>
<organism evidence="2 3">
    <name type="scientific">Metabacillus halosaccharovorans</name>
    <dbReference type="NCBI Taxonomy" id="930124"/>
    <lineage>
        <taxon>Bacteria</taxon>
        <taxon>Bacillati</taxon>
        <taxon>Bacillota</taxon>
        <taxon>Bacilli</taxon>
        <taxon>Bacillales</taxon>
        <taxon>Bacillaceae</taxon>
        <taxon>Metabacillus</taxon>
    </lineage>
</organism>
<dbReference type="InterPro" id="IPR016181">
    <property type="entry name" value="Acyl_CoA_acyltransferase"/>
</dbReference>
<reference evidence="2 3" key="1">
    <citation type="submission" date="2022-10" db="EMBL/GenBank/DDBJ databases">
        <title>Draft genome assembly of moderately radiation resistant bacterium Metabacillus halosaccharovorans.</title>
        <authorList>
            <person name="Pal S."/>
            <person name="Gopinathan A."/>
        </authorList>
    </citation>
    <scope>NUCLEOTIDE SEQUENCE [LARGE SCALE GENOMIC DNA]</scope>
    <source>
        <strain evidence="2 3">VITHBRA001</strain>
    </source>
</reference>
<dbReference type="EMBL" id="JAOYEY010000015">
    <property type="protein sequence ID" value="MCV9884255.1"/>
    <property type="molecule type" value="Genomic_DNA"/>
</dbReference>
<comment type="caution">
    <text evidence="2">The sequence shown here is derived from an EMBL/GenBank/DDBJ whole genome shotgun (WGS) entry which is preliminary data.</text>
</comment>
<dbReference type="PANTHER" id="PTHR43617">
    <property type="entry name" value="L-AMINO ACID N-ACETYLTRANSFERASE"/>
    <property type="match status" value="1"/>
</dbReference>
<dbReference type="Gene3D" id="3.40.630.30">
    <property type="match status" value="1"/>
</dbReference>
<dbReference type="InterPro" id="IPR050276">
    <property type="entry name" value="MshD_Acetyltransferase"/>
</dbReference>
<dbReference type="Proteomes" id="UP001526147">
    <property type="component" value="Unassembled WGS sequence"/>
</dbReference>
<dbReference type="RefSeq" id="WP_264141247.1">
    <property type="nucleotide sequence ID" value="NZ_CP162630.1"/>
</dbReference>
<evidence type="ECO:0000259" key="1">
    <source>
        <dbReference type="PROSITE" id="PS51186"/>
    </source>
</evidence>
<evidence type="ECO:0000313" key="3">
    <source>
        <dbReference type="Proteomes" id="UP001526147"/>
    </source>
</evidence>
<proteinExistence type="predicted"/>
<dbReference type="PANTHER" id="PTHR43617:SF22">
    <property type="entry name" value="L-AMINO ACID N-ACETYLTRANSFERASE AAAT"/>
    <property type="match status" value="1"/>
</dbReference>
<dbReference type="InterPro" id="IPR000182">
    <property type="entry name" value="GNAT_dom"/>
</dbReference>
<feature type="domain" description="N-acetyltransferase" evidence="1">
    <location>
        <begin position="3"/>
        <end position="161"/>
    </location>
</feature>
<gene>
    <name evidence="2" type="ORF">OIH86_01090</name>
</gene>
<dbReference type="Pfam" id="PF00583">
    <property type="entry name" value="Acetyltransf_1"/>
    <property type="match status" value="1"/>
</dbReference>
<keyword evidence="3" id="KW-1185">Reference proteome</keyword>
<dbReference type="PROSITE" id="PS51186">
    <property type="entry name" value="GNAT"/>
    <property type="match status" value="1"/>
</dbReference>
<name>A0ABT3DB23_9BACI</name>
<accession>A0ABT3DB23</accession>